<evidence type="ECO:0000313" key="7">
    <source>
        <dbReference type="EMBL" id="VFQ92130.1"/>
    </source>
</evidence>
<feature type="transmembrane region" description="Helical" evidence="6">
    <location>
        <begin position="112"/>
        <end position="135"/>
    </location>
</feature>
<dbReference type="PANTHER" id="PTHR32191">
    <property type="entry name" value="TETRASPANIN-8-RELATED"/>
    <property type="match status" value="1"/>
</dbReference>
<evidence type="ECO:0000256" key="6">
    <source>
        <dbReference type="SAM" id="Phobius"/>
    </source>
</evidence>
<protein>
    <submittedName>
        <fullName evidence="7">Uncharacterized protein</fullName>
    </submittedName>
</protein>
<keyword evidence="4 6" id="KW-1133">Transmembrane helix</keyword>
<gene>
    <name evidence="7" type="ORF">CCAM_LOCUS33906</name>
</gene>
<dbReference type="AlphaFoldDB" id="A0A484MTH9"/>
<proteinExistence type="inferred from homology"/>
<dbReference type="EMBL" id="OOIL02004481">
    <property type="protein sequence ID" value="VFQ92130.1"/>
    <property type="molecule type" value="Genomic_DNA"/>
</dbReference>
<feature type="transmembrane region" description="Helical" evidence="6">
    <location>
        <begin position="36"/>
        <end position="58"/>
    </location>
</feature>
<name>A0A484MTH9_9ASTE</name>
<evidence type="ECO:0000256" key="5">
    <source>
        <dbReference type="ARBA" id="ARBA00023136"/>
    </source>
</evidence>
<feature type="transmembrane region" description="Helical" evidence="6">
    <location>
        <begin position="85"/>
        <end position="105"/>
    </location>
</feature>
<keyword evidence="8" id="KW-1185">Reference proteome</keyword>
<dbReference type="GO" id="GO:0016020">
    <property type="term" value="C:membrane"/>
    <property type="evidence" value="ECO:0007669"/>
    <property type="project" value="UniProtKB-SubCell"/>
</dbReference>
<accession>A0A484MTH9</accession>
<keyword evidence="3 6" id="KW-0812">Transmembrane</keyword>
<dbReference type="GO" id="GO:0009734">
    <property type="term" value="P:auxin-activated signaling pathway"/>
    <property type="evidence" value="ECO:0007669"/>
    <property type="project" value="InterPro"/>
</dbReference>
<evidence type="ECO:0000256" key="4">
    <source>
        <dbReference type="ARBA" id="ARBA00022989"/>
    </source>
</evidence>
<evidence type="ECO:0000256" key="1">
    <source>
        <dbReference type="ARBA" id="ARBA00004370"/>
    </source>
</evidence>
<organism evidence="7 8">
    <name type="scientific">Cuscuta campestris</name>
    <dbReference type="NCBI Taxonomy" id="132261"/>
    <lineage>
        <taxon>Eukaryota</taxon>
        <taxon>Viridiplantae</taxon>
        <taxon>Streptophyta</taxon>
        <taxon>Embryophyta</taxon>
        <taxon>Tracheophyta</taxon>
        <taxon>Spermatophyta</taxon>
        <taxon>Magnoliopsida</taxon>
        <taxon>eudicotyledons</taxon>
        <taxon>Gunneridae</taxon>
        <taxon>Pentapetalae</taxon>
        <taxon>asterids</taxon>
        <taxon>lamiids</taxon>
        <taxon>Solanales</taxon>
        <taxon>Convolvulaceae</taxon>
        <taxon>Cuscuteae</taxon>
        <taxon>Cuscuta</taxon>
        <taxon>Cuscuta subgen. Grammica</taxon>
        <taxon>Cuscuta sect. Cleistogrammica</taxon>
    </lineage>
</organism>
<evidence type="ECO:0000313" key="8">
    <source>
        <dbReference type="Proteomes" id="UP000595140"/>
    </source>
</evidence>
<evidence type="ECO:0000256" key="3">
    <source>
        <dbReference type="ARBA" id="ARBA00022692"/>
    </source>
</evidence>
<dbReference type="InterPro" id="IPR044991">
    <property type="entry name" value="TET_plant"/>
</dbReference>
<reference evidence="7 8" key="1">
    <citation type="submission" date="2018-04" db="EMBL/GenBank/DDBJ databases">
        <authorList>
            <person name="Vogel A."/>
        </authorList>
    </citation>
    <scope>NUCLEOTIDE SEQUENCE [LARGE SCALE GENOMIC DNA]</scope>
</reference>
<sequence length="275" mass="30102">MRMFPKTEMLAQSQDGIKAGEGLPPNTPDLHCHQQYYCFLVPLTLPFVLVVASVLVAVPDGNISALCKGVRLANYCVDFHFNKPVIIIGVMMLVIGLIGCIAFCCKNGRAAAAYFVFQVVVFIYMIVVMITWSIYTRYSPAALGVALLQGIPTRPLLPLLSPQGYRWDQIANCLAPSDGRCAQLDHTTTYNNSSQQFFNAANLITPLAVRSGVVCRASGMWPAGYTFVSPTNWTSSTSNQTNVDCAKWNVDPIRVNCAILVILAKPECCSPLIRD</sequence>
<keyword evidence="5 6" id="KW-0472">Membrane</keyword>
<comment type="similarity">
    <text evidence="2">Belongs to the tetraspanin (TM4SF) family.</text>
</comment>
<comment type="subcellular location">
    <subcellularLocation>
        <location evidence="1">Membrane</location>
    </subcellularLocation>
</comment>
<evidence type="ECO:0000256" key="2">
    <source>
        <dbReference type="ARBA" id="ARBA00006840"/>
    </source>
</evidence>
<dbReference type="Proteomes" id="UP000595140">
    <property type="component" value="Unassembled WGS sequence"/>
</dbReference>